<evidence type="ECO:0000256" key="4">
    <source>
        <dbReference type="ARBA" id="ARBA00022576"/>
    </source>
</evidence>
<evidence type="ECO:0000256" key="6">
    <source>
        <dbReference type="ARBA" id="ARBA00022737"/>
    </source>
</evidence>
<dbReference type="FunFam" id="3.60.20.10:FF:000006">
    <property type="entry name" value="Glutamine--fructose-6-phosphate aminotransferase [isomerizing]"/>
    <property type="match status" value="1"/>
</dbReference>
<dbReference type="GO" id="GO:0006002">
    <property type="term" value="P:fructose 6-phosphate metabolic process"/>
    <property type="evidence" value="ECO:0007669"/>
    <property type="project" value="TreeGrafter"/>
</dbReference>
<dbReference type="PANTHER" id="PTHR10937">
    <property type="entry name" value="GLUCOSAMINE--FRUCTOSE-6-PHOSPHATE AMINOTRANSFERASE, ISOMERIZING"/>
    <property type="match status" value="1"/>
</dbReference>
<feature type="domain" description="SIS" evidence="10">
    <location>
        <begin position="455"/>
        <end position="597"/>
    </location>
</feature>
<keyword evidence="6" id="KW-0677">Repeat</keyword>
<dbReference type="EMBL" id="DRZI01000016">
    <property type="protein sequence ID" value="HHP81114.1"/>
    <property type="molecule type" value="Genomic_DNA"/>
</dbReference>
<dbReference type="Gene3D" id="3.60.20.10">
    <property type="entry name" value="Glutamine Phosphoribosylpyrophosphate, subunit 1, domain 1"/>
    <property type="match status" value="1"/>
</dbReference>
<dbReference type="AlphaFoldDB" id="A0A7C5TEU2"/>
<dbReference type="SUPFAM" id="SSF53697">
    <property type="entry name" value="SIS domain"/>
    <property type="match status" value="1"/>
</dbReference>
<dbReference type="Pfam" id="PF01380">
    <property type="entry name" value="SIS"/>
    <property type="match status" value="2"/>
</dbReference>
<comment type="function">
    <text evidence="8">Catalyzes the first step in hexosamine metabolism, converting fructose-6P into glucosamine-6P using glutamine as a nitrogen source.</text>
</comment>
<dbReference type="PROSITE" id="PS51464">
    <property type="entry name" value="SIS"/>
    <property type="match status" value="2"/>
</dbReference>
<dbReference type="InterPro" id="IPR029055">
    <property type="entry name" value="Ntn_hydrolases_N"/>
</dbReference>
<dbReference type="PROSITE" id="PS51278">
    <property type="entry name" value="GATASE_TYPE_2"/>
    <property type="match status" value="1"/>
</dbReference>
<dbReference type="InterPro" id="IPR017932">
    <property type="entry name" value="GATase_2_dom"/>
</dbReference>
<gene>
    <name evidence="11" type="primary">glmS</name>
    <name evidence="11" type="ORF">ENM84_00460</name>
</gene>
<evidence type="ECO:0000256" key="8">
    <source>
        <dbReference type="ARBA" id="ARBA00055466"/>
    </source>
</evidence>
<dbReference type="InterPro" id="IPR046348">
    <property type="entry name" value="SIS_dom_sf"/>
</dbReference>
<proteinExistence type="predicted"/>
<evidence type="ECO:0000259" key="10">
    <source>
        <dbReference type="PROSITE" id="PS51464"/>
    </source>
</evidence>
<dbReference type="InterPro" id="IPR047084">
    <property type="entry name" value="GFAT_N"/>
</dbReference>
<dbReference type="GO" id="GO:0004360">
    <property type="term" value="F:glutamine-fructose-6-phosphate transaminase (isomerizing) activity"/>
    <property type="evidence" value="ECO:0007669"/>
    <property type="project" value="UniProtKB-EC"/>
</dbReference>
<dbReference type="CDD" id="cd00714">
    <property type="entry name" value="GFAT"/>
    <property type="match status" value="1"/>
</dbReference>
<dbReference type="InterPro" id="IPR035490">
    <property type="entry name" value="GlmS/FrlB_SIS"/>
</dbReference>
<feature type="domain" description="SIS" evidence="10">
    <location>
        <begin position="283"/>
        <end position="422"/>
    </location>
</feature>
<dbReference type="CDD" id="cd05009">
    <property type="entry name" value="SIS_GlmS_GlmD_2"/>
    <property type="match status" value="1"/>
</dbReference>
<dbReference type="NCBIfam" id="TIGR01135">
    <property type="entry name" value="glmS"/>
    <property type="match status" value="1"/>
</dbReference>
<dbReference type="NCBIfam" id="NF001484">
    <property type="entry name" value="PRK00331.1"/>
    <property type="match status" value="1"/>
</dbReference>
<evidence type="ECO:0000313" key="11">
    <source>
        <dbReference type="EMBL" id="HHP81114.1"/>
    </source>
</evidence>
<evidence type="ECO:0000256" key="1">
    <source>
        <dbReference type="ARBA" id="ARBA00001031"/>
    </source>
</evidence>
<dbReference type="Pfam" id="PF13522">
    <property type="entry name" value="GATase_6"/>
    <property type="match status" value="1"/>
</dbReference>
<dbReference type="CDD" id="cd05008">
    <property type="entry name" value="SIS_GlmS_GlmD_1"/>
    <property type="match status" value="1"/>
</dbReference>
<dbReference type="InterPro" id="IPR005855">
    <property type="entry name" value="GFAT"/>
</dbReference>
<dbReference type="InterPro" id="IPR035466">
    <property type="entry name" value="GlmS/AgaS_SIS"/>
</dbReference>
<keyword evidence="7" id="KW-0315">Glutamine amidotransferase</keyword>
<reference evidence="11" key="1">
    <citation type="journal article" date="2020" name="mSystems">
        <title>Genome- and Community-Level Interaction Insights into Carbon Utilization and Element Cycling Functions of Hydrothermarchaeota in Hydrothermal Sediment.</title>
        <authorList>
            <person name="Zhou Z."/>
            <person name="Liu Y."/>
            <person name="Xu W."/>
            <person name="Pan J."/>
            <person name="Luo Z.H."/>
            <person name="Li M."/>
        </authorList>
    </citation>
    <scope>NUCLEOTIDE SEQUENCE [LARGE SCALE GENOMIC DNA]</scope>
    <source>
        <strain evidence="11">SpSt-1121</strain>
    </source>
</reference>
<protein>
    <recommendedName>
        <fullName evidence="3">Glutamine--fructose-6-phosphate aminotransferase [isomerizing]</fullName>
        <ecNumber evidence="2">2.6.1.16</ecNumber>
    </recommendedName>
</protein>
<dbReference type="EC" id="2.6.1.16" evidence="2"/>
<comment type="caution">
    <text evidence="11">The sequence shown here is derived from an EMBL/GenBank/DDBJ whole genome shotgun (WGS) entry which is preliminary data.</text>
</comment>
<dbReference type="InterPro" id="IPR001347">
    <property type="entry name" value="SIS_dom"/>
</dbReference>
<name>A0A7C5TEU2_9CREN</name>
<dbReference type="GO" id="GO:0097367">
    <property type="term" value="F:carbohydrate derivative binding"/>
    <property type="evidence" value="ECO:0007669"/>
    <property type="project" value="InterPro"/>
</dbReference>
<dbReference type="SUPFAM" id="SSF56235">
    <property type="entry name" value="N-terminal nucleophile aminohydrolases (Ntn hydrolases)"/>
    <property type="match status" value="1"/>
</dbReference>
<dbReference type="PANTHER" id="PTHR10937:SF0">
    <property type="entry name" value="GLUTAMINE--FRUCTOSE-6-PHOSPHATE TRANSAMINASE (ISOMERIZING)"/>
    <property type="match status" value="1"/>
</dbReference>
<dbReference type="GO" id="GO:0006487">
    <property type="term" value="P:protein N-linked glycosylation"/>
    <property type="evidence" value="ECO:0007669"/>
    <property type="project" value="TreeGrafter"/>
</dbReference>
<comment type="catalytic activity">
    <reaction evidence="1">
        <text>D-fructose 6-phosphate + L-glutamine = D-glucosamine 6-phosphate + L-glutamate</text>
        <dbReference type="Rhea" id="RHEA:13237"/>
        <dbReference type="ChEBI" id="CHEBI:29985"/>
        <dbReference type="ChEBI" id="CHEBI:58359"/>
        <dbReference type="ChEBI" id="CHEBI:58725"/>
        <dbReference type="ChEBI" id="CHEBI:61527"/>
        <dbReference type="EC" id="2.6.1.16"/>
    </reaction>
</comment>
<evidence type="ECO:0000256" key="2">
    <source>
        <dbReference type="ARBA" id="ARBA00012916"/>
    </source>
</evidence>
<accession>A0A7C5TEU2</accession>
<dbReference type="GO" id="GO:0006047">
    <property type="term" value="P:UDP-N-acetylglucosamine metabolic process"/>
    <property type="evidence" value="ECO:0007669"/>
    <property type="project" value="TreeGrafter"/>
</dbReference>
<evidence type="ECO:0000256" key="3">
    <source>
        <dbReference type="ARBA" id="ARBA00016090"/>
    </source>
</evidence>
<keyword evidence="4 11" id="KW-0032">Aminotransferase</keyword>
<dbReference type="Gene3D" id="3.40.50.10490">
    <property type="entry name" value="Glucose-6-phosphate isomerase like protein, domain 1"/>
    <property type="match status" value="2"/>
</dbReference>
<sequence length="607" mass="67015">MIGFVKGFNNTLRCLDILREGLKKLEYRGYDSVGIAVVVDRDIIVVKDVGVVDDVIQDIDALSLDGYAAIGHTRWATHGRPSKENAHPHMDCFKKIALVHNGVIENYIDLKKLLSGESHVFLSETDTEVVVHLIEHFKRTGMGSFEAFKKAISMVRGSYAIAAIDVDEPNKIFFARNISPLVIGVGDDINFVSSDITPFIRYTDKVIVLNDGEIGYISSDRVYIETVDGRVVDASLRVKTIDISVKDVEKRGYMHYMAKEIMEQPYALAQTFSVLQTQDISQILKTLEEAKKIYIVGAGSSYHTSLLGAISFKRFLGIDVEALIASEFKTASRAIRWGDVVVGISQSGETIDTLLALREAREKGAKTIAVVNNPFSTIAREADYVVSMGAGPEIAVAATKTFTTQVLTILYIVAKLGERIGSIDINHKAMLQGIKMSYEIAQKALDISIDNSKKVAYRLADKHSTYYLGRLFAVPIAMEGALKLKEVAYIHAEAYPAGESKHGPIALIEKDFPVIFIYIGFLDEAIESNIEEMKARDAWVATIASEDMIYGSIARYSDIAIKMPRAPLEARLITYAIPLQLIAYSTSIVKGIDPDKPRNLAKTVTVI</sequence>
<evidence type="ECO:0000256" key="7">
    <source>
        <dbReference type="ARBA" id="ARBA00022962"/>
    </source>
</evidence>
<keyword evidence="5 11" id="KW-0808">Transferase</keyword>
<evidence type="ECO:0000256" key="5">
    <source>
        <dbReference type="ARBA" id="ARBA00022679"/>
    </source>
</evidence>
<evidence type="ECO:0000259" key="9">
    <source>
        <dbReference type="PROSITE" id="PS51278"/>
    </source>
</evidence>
<feature type="domain" description="Glutamine amidotransferase type-2" evidence="9">
    <location>
        <begin position="1"/>
        <end position="220"/>
    </location>
</feature>
<organism evidence="11">
    <name type="scientific">Ignisphaera aggregans</name>
    <dbReference type="NCBI Taxonomy" id="334771"/>
    <lineage>
        <taxon>Archaea</taxon>
        <taxon>Thermoproteota</taxon>
        <taxon>Thermoprotei</taxon>
        <taxon>Desulfurococcales</taxon>
        <taxon>Desulfurococcaceae</taxon>
        <taxon>Ignisphaera</taxon>
    </lineage>
</organism>